<dbReference type="Pfam" id="PF00121">
    <property type="entry name" value="TIM"/>
    <property type="match status" value="1"/>
</dbReference>
<comment type="subcellular location">
    <subcellularLocation>
        <location evidence="14 16">Cytoplasm</location>
    </subcellularLocation>
</comment>
<dbReference type="KEGG" id="mpg:Theba_0014"/>
<dbReference type="EC" id="5.3.1.1" evidence="15"/>
<dbReference type="CDD" id="cd00318">
    <property type="entry name" value="Phosphoglycerate_kinase"/>
    <property type="match status" value="1"/>
</dbReference>
<comment type="pathway">
    <text evidence="15">Carbohydrate biosynthesis; gluconeogenesis.</text>
</comment>
<dbReference type="eggNOG" id="COG0126">
    <property type="taxonomic scope" value="Bacteria"/>
</dbReference>
<evidence type="ECO:0000256" key="9">
    <source>
        <dbReference type="ARBA" id="ARBA00022741"/>
    </source>
</evidence>
<feature type="binding site" evidence="14">
    <location>
        <position position="204"/>
    </location>
    <ligand>
        <name>ATP</name>
        <dbReference type="ChEBI" id="CHEBI:30616"/>
    </ligand>
</feature>
<evidence type="ECO:0000256" key="8">
    <source>
        <dbReference type="ARBA" id="ARBA00022679"/>
    </source>
</evidence>
<gene>
    <name evidence="14" type="primary">pgk</name>
    <name evidence="15" type="synonym">tpiA</name>
    <name evidence="17" type="ORF">Theba_0014</name>
</gene>
<evidence type="ECO:0000256" key="12">
    <source>
        <dbReference type="ARBA" id="ARBA00023152"/>
    </source>
</evidence>
<keyword evidence="13 15" id="KW-0413">Isomerase</keyword>
<dbReference type="Proteomes" id="UP000002881">
    <property type="component" value="Chromosome"/>
</dbReference>
<dbReference type="InterPro" id="IPR015911">
    <property type="entry name" value="Phosphoglycerate_kinase_CS"/>
</dbReference>
<comment type="similarity">
    <text evidence="5 14">Belongs to the phosphoglycerate kinase family.</text>
</comment>
<dbReference type="InterPro" id="IPR015824">
    <property type="entry name" value="Phosphoglycerate_kinase_N"/>
</dbReference>
<dbReference type="EC" id="2.7.2.3" evidence="14"/>
<organism evidence="17 18">
    <name type="scientific">Mesotoga prima MesG1.Ag.4.2</name>
    <dbReference type="NCBI Taxonomy" id="660470"/>
    <lineage>
        <taxon>Bacteria</taxon>
        <taxon>Thermotogati</taxon>
        <taxon>Thermotogota</taxon>
        <taxon>Thermotogae</taxon>
        <taxon>Kosmotogales</taxon>
        <taxon>Kosmotogaceae</taxon>
        <taxon>Mesotoga</taxon>
    </lineage>
</organism>
<keyword evidence="18" id="KW-1185">Reference proteome</keyword>
<dbReference type="InterPro" id="IPR000652">
    <property type="entry name" value="Triosephosphate_isomerase"/>
</dbReference>
<name>I2F1G6_9BACT</name>
<evidence type="ECO:0000256" key="5">
    <source>
        <dbReference type="ARBA" id="ARBA00008982"/>
    </source>
</evidence>
<evidence type="ECO:0000256" key="14">
    <source>
        <dbReference type="HAMAP-Rule" id="MF_00145"/>
    </source>
</evidence>
<dbReference type="PROSITE" id="PS51440">
    <property type="entry name" value="TIM_2"/>
    <property type="match status" value="1"/>
</dbReference>
<evidence type="ECO:0000313" key="17">
    <source>
        <dbReference type="EMBL" id="AFK05769.1"/>
    </source>
</evidence>
<dbReference type="InterPro" id="IPR036043">
    <property type="entry name" value="Phosphoglycerate_kinase_sf"/>
</dbReference>
<dbReference type="PANTHER" id="PTHR11406">
    <property type="entry name" value="PHOSPHOGLYCERATE KINASE"/>
    <property type="match status" value="1"/>
</dbReference>
<feature type="binding site" evidence="14">
    <location>
        <position position="296"/>
    </location>
    <ligand>
        <name>ATP</name>
        <dbReference type="ChEBI" id="CHEBI:30616"/>
    </ligand>
</feature>
<keyword evidence="11 14" id="KW-0067">ATP-binding</keyword>
<feature type="binding site" evidence="14">
    <location>
        <position position="154"/>
    </location>
    <ligand>
        <name>substrate</name>
    </ligand>
</feature>
<comment type="subunit">
    <text evidence="6 14">Monomer.</text>
</comment>
<dbReference type="PRINTS" id="PR00477">
    <property type="entry name" value="PHGLYCKINASE"/>
</dbReference>
<dbReference type="NCBIfam" id="NF010569">
    <property type="entry name" value="PRK13962.1"/>
    <property type="match status" value="1"/>
</dbReference>
<dbReference type="GeneID" id="87105886"/>
<dbReference type="PROSITE" id="PS00171">
    <property type="entry name" value="TIM_1"/>
    <property type="match status" value="1"/>
</dbReference>
<comment type="similarity">
    <text evidence="15">Belongs to the triosephosphate isomerase family.</text>
</comment>
<dbReference type="RefSeq" id="WP_014729952.1">
    <property type="nucleotide sequence ID" value="NC_017934.1"/>
</dbReference>
<dbReference type="SUPFAM" id="SSF53748">
    <property type="entry name" value="Phosphoglycerate kinase"/>
    <property type="match status" value="1"/>
</dbReference>
<dbReference type="HAMAP" id="MF_00147_B">
    <property type="entry name" value="TIM_B"/>
    <property type="match status" value="1"/>
</dbReference>
<feature type="binding site" evidence="14">
    <location>
        <begin position="22"/>
        <end position="24"/>
    </location>
    <ligand>
        <name>substrate</name>
    </ligand>
</feature>
<dbReference type="FunFam" id="3.40.50.1260:FF:000003">
    <property type="entry name" value="Phosphoglycerate kinase"/>
    <property type="match status" value="1"/>
</dbReference>
<comment type="subunit">
    <text evidence="15">Homodimer.</text>
</comment>
<feature type="binding site" evidence="15">
    <location>
        <position position="615"/>
    </location>
    <ligand>
        <name>substrate</name>
    </ligand>
</feature>
<dbReference type="InterPro" id="IPR001576">
    <property type="entry name" value="Phosphoglycerate_kinase"/>
</dbReference>
<dbReference type="STRING" id="660470.Theba_0014"/>
<dbReference type="AlphaFoldDB" id="I2F1G6"/>
<dbReference type="eggNOG" id="COG0149">
    <property type="taxonomic scope" value="Bacteria"/>
</dbReference>
<evidence type="ECO:0000256" key="15">
    <source>
        <dbReference type="HAMAP-Rule" id="MF_00147"/>
    </source>
</evidence>
<feature type="active site" description="Electrophile" evidence="15">
    <location>
        <position position="497"/>
    </location>
</feature>
<evidence type="ECO:0000256" key="1">
    <source>
        <dbReference type="ARBA" id="ARBA00000474"/>
    </source>
</evidence>
<proteinExistence type="inferred from homology"/>
<keyword evidence="8 14" id="KW-0808">Transferase</keyword>
<dbReference type="Pfam" id="PF00162">
    <property type="entry name" value="PGK"/>
    <property type="match status" value="1"/>
</dbReference>
<dbReference type="HOGENOM" id="CLU_025427_3_0_0"/>
<evidence type="ECO:0000256" key="2">
    <source>
        <dbReference type="ARBA" id="ARBA00000642"/>
    </source>
</evidence>
<feature type="binding site" evidence="14">
    <location>
        <position position="39"/>
    </location>
    <ligand>
        <name>substrate</name>
    </ligand>
</feature>
<feature type="binding site" evidence="15">
    <location>
        <position position="575"/>
    </location>
    <ligand>
        <name>substrate</name>
    </ligand>
</feature>
<dbReference type="UniPathway" id="UPA00138"/>
<dbReference type="PROSITE" id="PS00111">
    <property type="entry name" value="PGLYCERATE_KINASE"/>
    <property type="match status" value="1"/>
</dbReference>
<dbReference type="FunFam" id="3.40.50.1260:FF:000006">
    <property type="entry name" value="Phosphoglycerate kinase"/>
    <property type="match status" value="1"/>
</dbReference>
<dbReference type="GO" id="GO:0004807">
    <property type="term" value="F:triose-phosphate isomerase activity"/>
    <property type="evidence" value="ECO:0007669"/>
    <property type="project" value="UniProtKB-UniRule"/>
</dbReference>
<dbReference type="NCBIfam" id="TIGR00419">
    <property type="entry name" value="tim"/>
    <property type="match status" value="1"/>
</dbReference>
<evidence type="ECO:0000256" key="16">
    <source>
        <dbReference type="RuleBase" id="RU000695"/>
    </source>
</evidence>
<keyword evidence="14" id="KW-0963">Cytoplasm</keyword>
<dbReference type="GO" id="GO:0004618">
    <property type="term" value="F:phosphoglycerate kinase activity"/>
    <property type="evidence" value="ECO:0007669"/>
    <property type="project" value="UniProtKB-UniRule"/>
</dbReference>
<feature type="binding site" evidence="14">
    <location>
        <begin position="62"/>
        <end position="65"/>
    </location>
    <ligand>
        <name>substrate</name>
    </ligand>
</feature>
<reference evidence="17 18" key="1">
    <citation type="journal article" date="2012" name="Genome Biol. Evol.">
        <title>Genome Sequence of the Mesophilic Thermotogales Bacterium Mesotoga prima MesG1.Ag.4.2 Reveals the Largest Thermotogales Genome To Date.</title>
        <authorList>
            <person name="Zhaxybayeva O."/>
            <person name="Swithers K.S."/>
            <person name="Foght J."/>
            <person name="Green A.G."/>
            <person name="Bruce D."/>
            <person name="Detter C."/>
            <person name="Han S."/>
            <person name="Teshima H."/>
            <person name="Han J."/>
            <person name="Woyke T."/>
            <person name="Pitluck S."/>
            <person name="Nolan M."/>
            <person name="Ivanova N."/>
            <person name="Pati A."/>
            <person name="Land M.L."/>
            <person name="Dlutek M."/>
            <person name="Doolittle W.F."/>
            <person name="Noll K.M."/>
            <person name="Nesbo C.L."/>
        </authorList>
    </citation>
    <scope>NUCLEOTIDE SEQUENCE [LARGE SCALE GENOMIC DNA]</scope>
    <source>
        <strain evidence="18">mesG1.Ag.4.2</strain>
    </source>
</reference>
<dbReference type="InterPro" id="IPR013785">
    <property type="entry name" value="Aldolase_TIM"/>
</dbReference>
<evidence type="ECO:0000256" key="4">
    <source>
        <dbReference type="ARBA" id="ARBA00004838"/>
    </source>
</evidence>
<feature type="binding site" evidence="14">
    <location>
        <position position="327"/>
    </location>
    <ligand>
        <name>ATP</name>
        <dbReference type="ChEBI" id="CHEBI:30616"/>
    </ligand>
</feature>
<dbReference type="GO" id="GO:0005829">
    <property type="term" value="C:cytosol"/>
    <property type="evidence" value="ECO:0007669"/>
    <property type="project" value="TreeGrafter"/>
</dbReference>
<keyword evidence="9 14" id="KW-0547">Nucleotide-binding</keyword>
<feature type="binding site" evidence="15">
    <location>
        <begin position="636"/>
        <end position="637"/>
    </location>
    <ligand>
        <name>substrate</name>
    </ligand>
</feature>
<dbReference type="HAMAP" id="MF_00145">
    <property type="entry name" value="Phosphoglyc_kinase"/>
    <property type="match status" value="1"/>
</dbReference>
<dbReference type="GO" id="GO:0005524">
    <property type="term" value="F:ATP binding"/>
    <property type="evidence" value="ECO:0007669"/>
    <property type="project" value="UniProtKB-KW"/>
</dbReference>
<comment type="pathway">
    <text evidence="4 14 16">Carbohydrate degradation; glycolysis; pyruvate from D-glyceraldehyde 3-phosphate: step 2/5.</text>
</comment>
<comment type="function">
    <text evidence="15">Involved in the gluconeogenesis. Catalyzes stereospecifically the conversion of dihydroxyacetone phosphate (DHAP) to D-glyceraldehyde-3-phosphate (G3P).</text>
</comment>
<dbReference type="EMBL" id="CP003532">
    <property type="protein sequence ID" value="AFK05769.1"/>
    <property type="molecule type" value="Genomic_DNA"/>
</dbReference>
<dbReference type="Gene3D" id="3.20.20.70">
    <property type="entry name" value="Aldolase class I"/>
    <property type="match status" value="1"/>
</dbReference>
<dbReference type="InterPro" id="IPR020861">
    <property type="entry name" value="Triosephosphate_isomerase_AS"/>
</dbReference>
<feature type="binding site" evidence="14">
    <location>
        <position position="121"/>
    </location>
    <ligand>
        <name>substrate</name>
    </ligand>
</feature>
<dbReference type="SUPFAM" id="SSF51351">
    <property type="entry name" value="Triosephosphate isomerase (TIM)"/>
    <property type="match status" value="1"/>
</dbReference>
<dbReference type="GO" id="GO:0043531">
    <property type="term" value="F:ADP binding"/>
    <property type="evidence" value="ECO:0007669"/>
    <property type="project" value="TreeGrafter"/>
</dbReference>
<dbReference type="GO" id="GO:0006094">
    <property type="term" value="P:gluconeogenesis"/>
    <property type="evidence" value="ECO:0007669"/>
    <property type="project" value="UniProtKB-UniRule"/>
</dbReference>
<dbReference type="InterPro" id="IPR035990">
    <property type="entry name" value="TIM_sf"/>
</dbReference>
<comment type="pathway">
    <text evidence="3 15">Carbohydrate degradation; glycolysis; D-glyceraldehyde 3-phosphate from glycerone phosphate: step 1/1.</text>
</comment>
<dbReference type="UniPathway" id="UPA00109">
    <property type="reaction ID" value="UER00185"/>
</dbReference>
<dbReference type="FunFam" id="3.20.20.70:FF:000016">
    <property type="entry name" value="Triosephosphate isomerase"/>
    <property type="match status" value="1"/>
</dbReference>
<sequence length="655" mass="70563">MSKTLTLKDIDLAGKRVLVRVDFNVPLDKETGEVSDDTRIVAALPTINEIIERGGKAILVSHLGRPKGKRDPKYSLEKVAERLQSLIGKPVTFVPDCIGEEVEKAVSKMNNGDILLLENVRFYSEEEKNDPDFSRRLSSIADIHVNDAFGTAHRSHASNVGVARYLTSVPGFLMQKEIEMLGMAIENPEHPYVVILGGAKVSDKIGVITNLLEKADRILIGGAMMFTFLKAQGKSVGDSLVEEDKIDLAREILQKAREKNVEFVLPVDTVIAKEIAAGSESKVVDLEEGVPAGWKGLDIGPSTIELFNKKLSDAKTVVWNGPMGVFEIDDFAKGTESIARTLASLNDAVTIIGGGDSAAAINKFGLAEKVSHVSTGGGASLEMLEGKEMPGIKSLSIEGGKKKRRLMVAGNWKMNKSPNEARMFAGFLASSIGNENAVDVVVFPTSLSVAGVADILKDTSIKFGVQNIYPADSGAFTGEISASMLSDLAVEYVLVGHSERRHIFGETCELTGEKIKSVLKHGLTPIFCVGETLEEREAGRMKEVLETQIRKGFSGLGKSDLERIIIAYEPVWAIGTGVVASPEQADEAMKFIRDLIASLYGVDLSESVRILYGGSIKPENFESLISMENIDGGLVGGASLQESFVQLVAIAESHA</sequence>
<dbReference type="InterPro" id="IPR022896">
    <property type="entry name" value="TrioseP_Isoase_bac/euk"/>
</dbReference>
<evidence type="ECO:0000256" key="10">
    <source>
        <dbReference type="ARBA" id="ARBA00022777"/>
    </source>
</evidence>
<dbReference type="GO" id="GO:0006096">
    <property type="term" value="P:glycolytic process"/>
    <property type="evidence" value="ECO:0007669"/>
    <property type="project" value="UniProtKB-UniRule"/>
</dbReference>
<feature type="binding site" evidence="15">
    <location>
        <begin position="411"/>
        <end position="413"/>
    </location>
    <ligand>
        <name>substrate</name>
    </ligand>
</feature>
<comment type="catalytic activity">
    <reaction evidence="2 14">
        <text>(2R)-3-phosphoglycerate + ATP = (2R)-3-phospho-glyceroyl phosphate + ADP</text>
        <dbReference type="Rhea" id="RHEA:14801"/>
        <dbReference type="ChEBI" id="CHEBI:30616"/>
        <dbReference type="ChEBI" id="CHEBI:57604"/>
        <dbReference type="ChEBI" id="CHEBI:58272"/>
        <dbReference type="ChEBI" id="CHEBI:456216"/>
        <dbReference type="EC" id="2.7.2.3"/>
    </reaction>
</comment>
<dbReference type="Gene3D" id="3.40.50.1260">
    <property type="entry name" value="Phosphoglycerate kinase, N-terminal domain"/>
    <property type="match status" value="2"/>
</dbReference>
<keyword evidence="10 14" id="KW-0418">Kinase</keyword>
<evidence type="ECO:0000256" key="3">
    <source>
        <dbReference type="ARBA" id="ARBA00004680"/>
    </source>
</evidence>
<feature type="binding site" evidence="14">
    <location>
        <begin position="354"/>
        <end position="357"/>
    </location>
    <ligand>
        <name>ATP</name>
        <dbReference type="ChEBI" id="CHEBI:30616"/>
    </ligand>
</feature>
<accession>I2F1G6</accession>
<evidence type="ECO:0000256" key="11">
    <source>
        <dbReference type="ARBA" id="ARBA00022840"/>
    </source>
</evidence>
<evidence type="ECO:0000256" key="13">
    <source>
        <dbReference type="ARBA" id="ARBA00023235"/>
    </source>
</evidence>
<keyword evidence="7 15" id="KW-0312">Gluconeogenesis</keyword>
<protein>
    <recommendedName>
        <fullName evidence="14 15">Multifunctional fusion protein</fullName>
    </recommendedName>
    <domain>
        <recommendedName>
            <fullName evidence="15">Triosephosphate isomerase</fullName>
            <shortName evidence="15">TIM</shortName>
            <shortName evidence="15">TPI</shortName>
            <ecNumber evidence="15">5.3.1.1</ecNumber>
        </recommendedName>
        <alternativeName>
            <fullName evidence="15">Triose-phosphate isomerase</fullName>
        </alternativeName>
    </domain>
    <domain>
        <recommendedName>
            <fullName evidence="14">Phosphoglycerate kinase</fullName>
            <ecNumber evidence="14">2.7.2.3</ecNumber>
        </recommendedName>
    </domain>
</protein>
<dbReference type="CDD" id="cd00311">
    <property type="entry name" value="TIM"/>
    <property type="match status" value="1"/>
</dbReference>
<keyword evidence="12 14" id="KW-0324">Glycolysis</keyword>
<comment type="catalytic activity">
    <reaction evidence="1 15">
        <text>D-glyceraldehyde 3-phosphate = dihydroxyacetone phosphate</text>
        <dbReference type="Rhea" id="RHEA:18585"/>
        <dbReference type="ChEBI" id="CHEBI:57642"/>
        <dbReference type="ChEBI" id="CHEBI:59776"/>
        <dbReference type="EC" id="5.3.1.1"/>
    </reaction>
</comment>
<feature type="active site" description="Proton acceptor" evidence="15">
    <location>
        <position position="569"/>
    </location>
</feature>
<evidence type="ECO:0000256" key="7">
    <source>
        <dbReference type="ARBA" id="ARBA00022432"/>
    </source>
</evidence>
<evidence type="ECO:0000256" key="6">
    <source>
        <dbReference type="ARBA" id="ARBA00011245"/>
    </source>
</evidence>
<evidence type="ECO:0000313" key="18">
    <source>
        <dbReference type="Proteomes" id="UP000002881"/>
    </source>
</evidence>
<dbReference type="PANTHER" id="PTHR11406:SF23">
    <property type="entry name" value="PHOSPHOGLYCERATE KINASE 1, CHLOROPLASTIC-RELATED"/>
    <property type="match status" value="1"/>
</dbReference>